<sequence>MKTIPLHQRGVASLMVILLTGLSLTVAALGMMYMVQGTQERQLAVHAMTPAQLKAWSGVELVRQYLTNRTTQDLEALTAGELKVEGALGLTVQVLSKTRPDTERYRFVVNLAGSAADSTAIVQAVYDARPLDYVTTSPADTAAGTSSGSTGSSSGPTGMPDLVKINGDLNLGGSVSFEGAGEAAVSVNGKVNLSGNVTGLDSIKATGDITLESNASIGSLTSNGTVTLAGSASAITVASMKDVVLSGNANAGTVTANGSVSMAGRQIGTANAIGNVSVTGGTITTINTQGNVSWTSADAARTINANGSVAYGGSNNTTTIVSIGNVSLSGGTVQTVRTQGNTALTQGTIQGRLDGQGSLAANPGTVASGTIGGALPSPVPNGIRNVQQVAGYKVAIDPVKVTPVTQTVVQSGKVDAYTLRSAANYIFELDAQGRRQVTVQNVQGIANGVYLIGNYPSDATRGYRAFLCTAVDANGVCTEPVKPGRTICYGATTYNTCLNYSGGTWLLSGQGFAPGVLWFKGNLQAGNGTYYNSMIATGNITTIGSNKTVAVNYAGYRPICTNTPRTEDRLIASSDLNGLYPKNLCDVTQSVYVPSAAGNLAFLAGGYVGSTFSGGTITLGSSNDTYGSVMAGDRLVTSGNTRVYGTLGSASQGGGTQSMTGSTTIDTTGWPDTYTPEQAPGYSDASSSEGGDFTGEFDHGGRPEPTVTVVWTRYL</sequence>
<comment type="caution">
    <text evidence="3">The sequence shown here is derived from an EMBL/GenBank/DDBJ whole genome shotgun (WGS) entry which is preliminary data.</text>
</comment>
<feature type="transmembrane region" description="Helical" evidence="2">
    <location>
        <begin position="12"/>
        <end position="35"/>
    </location>
</feature>
<dbReference type="InterPro" id="IPR012332">
    <property type="entry name" value="Autotransporter_pectin_lyase_C"/>
</dbReference>
<keyword evidence="2" id="KW-0812">Transmembrane</keyword>
<evidence type="ECO:0000256" key="2">
    <source>
        <dbReference type="SAM" id="Phobius"/>
    </source>
</evidence>
<evidence type="ECO:0008006" key="5">
    <source>
        <dbReference type="Google" id="ProtNLM"/>
    </source>
</evidence>
<dbReference type="AlphaFoldDB" id="A0A562Q7S7"/>
<evidence type="ECO:0000313" key="3">
    <source>
        <dbReference type="EMBL" id="TWI52768.1"/>
    </source>
</evidence>
<evidence type="ECO:0000313" key="4">
    <source>
        <dbReference type="Proteomes" id="UP000316905"/>
    </source>
</evidence>
<reference evidence="3 4" key="1">
    <citation type="journal article" date="2015" name="Stand. Genomic Sci.">
        <title>Genomic Encyclopedia of Bacterial and Archaeal Type Strains, Phase III: the genomes of soil and plant-associated and newly described type strains.</title>
        <authorList>
            <person name="Whitman W.B."/>
            <person name="Woyke T."/>
            <person name="Klenk H.P."/>
            <person name="Zhou Y."/>
            <person name="Lilburn T.G."/>
            <person name="Beck B.J."/>
            <person name="De Vos P."/>
            <person name="Vandamme P."/>
            <person name="Eisen J.A."/>
            <person name="Garrity G."/>
            <person name="Hugenholtz P."/>
            <person name="Kyrpides N.C."/>
        </authorList>
    </citation>
    <scope>NUCLEOTIDE SEQUENCE [LARGE SCALE GENOMIC DNA]</scope>
    <source>
        <strain evidence="3 4">CGMCC 1.6858</strain>
    </source>
</reference>
<keyword evidence="2" id="KW-0472">Membrane</keyword>
<dbReference type="EMBL" id="VLKY01000010">
    <property type="protein sequence ID" value="TWI52768.1"/>
    <property type="molecule type" value="Genomic_DNA"/>
</dbReference>
<organism evidence="3 4">
    <name type="scientific">Pseudomonas duriflava</name>
    <dbReference type="NCBI Taxonomy" id="459528"/>
    <lineage>
        <taxon>Bacteria</taxon>
        <taxon>Pseudomonadati</taxon>
        <taxon>Pseudomonadota</taxon>
        <taxon>Gammaproteobacteria</taxon>
        <taxon>Pseudomonadales</taxon>
        <taxon>Pseudomonadaceae</taxon>
        <taxon>Pseudomonas</taxon>
    </lineage>
</organism>
<keyword evidence="2" id="KW-1133">Transmembrane helix</keyword>
<accession>A0A562Q7S7</accession>
<dbReference type="Proteomes" id="UP000316905">
    <property type="component" value="Unassembled WGS sequence"/>
</dbReference>
<evidence type="ECO:0000256" key="1">
    <source>
        <dbReference type="SAM" id="MobiDB-lite"/>
    </source>
</evidence>
<proteinExistence type="predicted"/>
<protein>
    <recommendedName>
        <fullName evidence="5">DUF342 domain-containing protein</fullName>
    </recommendedName>
</protein>
<keyword evidence="4" id="KW-1185">Reference proteome</keyword>
<feature type="region of interest" description="Disordered" evidence="1">
    <location>
        <begin position="647"/>
        <end position="704"/>
    </location>
</feature>
<dbReference type="Gene3D" id="2.160.20.20">
    <property type="match status" value="1"/>
</dbReference>
<name>A0A562Q7S7_9PSED</name>
<gene>
    <name evidence="3" type="ORF">IQ22_03144</name>
</gene>
<feature type="region of interest" description="Disordered" evidence="1">
    <location>
        <begin position="137"/>
        <end position="158"/>
    </location>
</feature>